<accession>A0AAV3NMB5</accession>
<keyword evidence="2" id="KW-1185">Reference proteome</keyword>
<organism evidence="1 2">
    <name type="scientific">Lithospermum erythrorhizon</name>
    <name type="common">Purple gromwell</name>
    <name type="synonym">Lithospermum officinale var. erythrorhizon</name>
    <dbReference type="NCBI Taxonomy" id="34254"/>
    <lineage>
        <taxon>Eukaryota</taxon>
        <taxon>Viridiplantae</taxon>
        <taxon>Streptophyta</taxon>
        <taxon>Embryophyta</taxon>
        <taxon>Tracheophyta</taxon>
        <taxon>Spermatophyta</taxon>
        <taxon>Magnoliopsida</taxon>
        <taxon>eudicotyledons</taxon>
        <taxon>Gunneridae</taxon>
        <taxon>Pentapetalae</taxon>
        <taxon>asterids</taxon>
        <taxon>lamiids</taxon>
        <taxon>Boraginales</taxon>
        <taxon>Boraginaceae</taxon>
        <taxon>Boraginoideae</taxon>
        <taxon>Lithospermeae</taxon>
        <taxon>Lithospermum</taxon>
    </lineage>
</organism>
<comment type="caution">
    <text evidence="1">The sequence shown here is derived from an EMBL/GenBank/DDBJ whole genome shotgun (WGS) entry which is preliminary data.</text>
</comment>
<name>A0AAV3NMB5_LITER</name>
<protein>
    <submittedName>
        <fullName evidence="1">Uncharacterized protein</fullName>
    </submittedName>
</protein>
<proteinExistence type="predicted"/>
<reference evidence="1 2" key="1">
    <citation type="submission" date="2024-01" db="EMBL/GenBank/DDBJ databases">
        <title>The complete chloroplast genome sequence of Lithospermum erythrorhizon: insights into the phylogenetic relationship among Boraginaceae species and the maternal lineages of purple gromwells.</title>
        <authorList>
            <person name="Okada T."/>
            <person name="Watanabe K."/>
        </authorList>
    </citation>
    <scope>NUCLEOTIDE SEQUENCE [LARGE SCALE GENOMIC DNA]</scope>
</reference>
<dbReference type="AlphaFoldDB" id="A0AAV3NMB5"/>
<evidence type="ECO:0000313" key="1">
    <source>
        <dbReference type="EMBL" id="GAA0140138.1"/>
    </source>
</evidence>
<dbReference type="Proteomes" id="UP001454036">
    <property type="component" value="Unassembled WGS sequence"/>
</dbReference>
<evidence type="ECO:0000313" key="2">
    <source>
        <dbReference type="Proteomes" id="UP001454036"/>
    </source>
</evidence>
<sequence length="105" mass="12131">MDWIANELGIIEQTFSTNHIPMLRCTFPIHDNNNNNPSGQEGAIVVEMEPLNNNHKETNIIQEMVQENDEGNNVLPYHDNSNWHIGISYHDQQQNEQENVHQKGN</sequence>
<gene>
    <name evidence="1" type="ORF">LIER_01547</name>
</gene>
<dbReference type="EMBL" id="BAABME010000150">
    <property type="protein sequence ID" value="GAA0140138.1"/>
    <property type="molecule type" value="Genomic_DNA"/>
</dbReference>